<name>A0ABU8TIA4_9HYPH</name>
<comment type="caution">
    <text evidence="2">The sequence shown here is derived from an EMBL/GenBank/DDBJ whole genome shotgun (WGS) entry which is preliminary data.</text>
</comment>
<protein>
    <recommendedName>
        <fullName evidence="4">SH3 domain-containing protein</fullName>
    </recommendedName>
</protein>
<reference evidence="2 3" key="1">
    <citation type="submission" date="2024-02" db="EMBL/GenBank/DDBJ databases">
        <title>Roseibium algae sp. nov., isolated from marine alga (Grateloupia sp.), showing potential in myo-inositol conversion.</title>
        <authorList>
            <person name="Wang Y."/>
        </authorList>
    </citation>
    <scope>NUCLEOTIDE SEQUENCE [LARGE SCALE GENOMIC DNA]</scope>
    <source>
        <strain evidence="2 3">H3510</strain>
    </source>
</reference>
<proteinExistence type="predicted"/>
<keyword evidence="1" id="KW-0732">Signal</keyword>
<dbReference type="Proteomes" id="UP001385499">
    <property type="component" value="Unassembled WGS sequence"/>
</dbReference>
<evidence type="ECO:0000256" key="1">
    <source>
        <dbReference type="SAM" id="SignalP"/>
    </source>
</evidence>
<evidence type="ECO:0000313" key="2">
    <source>
        <dbReference type="EMBL" id="MEJ8473446.1"/>
    </source>
</evidence>
<dbReference type="EMBL" id="JBAKIA010000002">
    <property type="protein sequence ID" value="MEJ8473446.1"/>
    <property type="molecule type" value="Genomic_DNA"/>
</dbReference>
<evidence type="ECO:0000313" key="3">
    <source>
        <dbReference type="Proteomes" id="UP001385499"/>
    </source>
</evidence>
<gene>
    <name evidence="2" type="ORF">V6575_05055</name>
</gene>
<sequence>MAQRFYCAASVSVLLAMTATANSTIACSIISNVQGAESIGLYRLADETSGIIRKIPLGDLVEYPAEDLAPTQAEGWAWVRHDINQDVIWQTGVYGWMKIESISDCG</sequence>
<dbReference type="RefSeq" id="WP_340273025.1">
    <property type="nucleotide sequence ID" value="NZ_JBAKIA010000002.1"/>
</dbReference>
<organism evidence="2 3">
    <name type="scientific">Roseibium algae</name>
    <dbReference type="NCBI Taxonomy" id="3123038"/>
    <lineage>
        <taxon>Bacteria</taxon>
        <taxon>Pseudomonadati</taxon>
        <taxon>Pseudomonadota</taxon>
        <taxon>Alphaproteobacteria</taxon>
        <taxon>Hyphomicrobiales</taxon>
        <taxon>Stappiaceae</taxon>
        <taxon>Roseibium</taxon>
    </lineage>
</organism>
<feature type="signal peptide" evidence="1">
    <location>
        <begin position="1"/>
        <end position="21"/>
    </location>
</feature>
<evidence type="ECO:0008006" key="4">
    <source>
        <dbReference type="Google" id="ProtNLM"/>
    </source>
</evidence>
<dbReference type="PROSITE" id="PS51257">
    <property type="entry name" value="PROKAR_LIPOPROTEIN"/>
    <property type="match status" value="1"/>
</dbReference>
<feature type="chain" id="PRO_5045727225" description="SH3 domain-containing protein" evidence="1">
    <location>
        <begin position="22"/>
        <end position="106"/>
    </location>
</feature>
<accession>A0ABU8TIA4</accession>
<keyword evidence="3" id="KW-1185">Reference proteome</keyword>